<dbReference type="SUPFAM" id="SSF47781">
    <property type="entry name" value="RuvA domain 2-like"/>
    <property type="match status" value="1"/>
</dbReference>
<evidence type="ECO:0000256" key="10">
    <source>
        <dbReference type="ARBA" id="ARBA00023027"/>
    </source>
</evidence>
<dbReference type="Pfam" id="PF14520">
    <property type="entry name" value="HHH_5"/>
    <property type="match status" value="1"/>
</dbReference>
<dbReference type="RefSeq" id="WP_054553713.1">
    <property type="nucleotide sequence ID" value="NZ_LJTC01000009.1"/>
</dbReference>
<comment type="caution">
    <text evidence="14">Lacks conserved residue(s) required for the propagation of feature annotation.</text>
</comment>
<dbReference type="SUPFAM" id="SSF56091">
    <property type="entry name" value="DNA ligase/mRNA capping enzyme, catalytic domain"/>
    <property type="match status" value="1"/>
</dbReference>
<evidence type="ECO:0000256" key="9">
    <source>
        <dbReference type="ARBA" id="ARBA00022842"/>
    </source>
</evidence>
<feature type="binding site" evidence="14">
    <location>
        <begin position="82"/>
        <end position="83"/>
    </location>
    <ligand>
        <name>NAD(+)</name>
        <dbReference type="ChEBI" id="CHEBI:57540"/>
    </ligand>
</feature>
<dbReference type="SMART" id="SM00532">
    <property type="entry name" value="LIGANc"/>
    <property type="match status" value="1"/>
</dbReference>
<dbReference type="CDD" id="cd17748">
    <property type="entry name" value="BRCT_DNA_ligase_like"/>
    <property type="match status" value="1"/>
</dbReference>
<dbReference type="GO" id="GO:0046872">
    <property type="term" value="F:metal ion binding"/>
    <property type="evidence" value="ECO:0007669"/>
    <property type="project" value="UniProtKB-KW"/>
</dbReference>
<organism evidence="17 18">
    <name type="scientific">Pseudoalteromonas lipolytica</name>
    <dbReference type="NCBI Taxonomy" id="570156"/>
    <lineage>
        <taxon>Bacteria</taxon>
        <taxon>Pseudomonadati</taxon>
        <taxon>Pseudomonadota</taxon>
        <taxon>Gammaproteobacteria</taxon>
        <taxon>Alteromonadales</taxon>
        <taxon>Pseudoalteromonadaceae</taxon>
        <taxon>Pseudoalteromonas</taxon>
    </lineage>
</organism>
<dbReference type="InterPro" id="IPR010994">
    <property type="entry name" value="RuvA_2-like"/>
</dbReference>
<comment type="similarity">
    <text evidence="13 14">Belongs to the NAD-dependent DNA ligase family. LigA subfamily.</text>
</comment>
<dbReference type="STRING" id="570156.AOG27_14470"/>
<feature type="binding site" evidence="14">
    <location>
        <position position="315"/>
    </location>
    <ligand>
        <name>NAD(+)</name>
        <dbReference type="ChEBI" id="CHEBI:57540"/>
    </ligand>
</feature>
<feature type="binding site" evidence="14">
    <location>
        <position position="137"/>
    </location>
    <ligand>
        <name>NAD(+)</name>
        <dbReference type="ChEBI" id="CHEBI:57540"/>
    </ligand>
</feature>
<accession>A0A0P7E6A6</accession>
<comment type="caution">
    <text evidence="17">The sequence shown here is derived from an EMBL/GenBank/DDBJ whole genome shotgun (WGS) entry which is preliminary data.</text>
</comment>
<name>A0A0P7E6A6_9GAMM</name>
<dbReference type="SMART" id="SM00278">
    <property type="entry name" value="HhH1"/>
    <property type="match status" value="4"/>
</dbReference>
<keyword evidence="4 14" id="KW-0436">Ligase</keyword>
<dbReference type="Gene3D" id="3.30.470.30">
    <property type="entry name" value="DNA ligase/mRNA capping enzyme"/>
    <property type="match status" value="1"/>
</dbReference>
<dbReference type="InterPro" id="IPR036420">
    <property type="entry name" value="BRCT_dom_sf"/>
</dbReference>
<dbReference type="Gene3D" id="2.40.50.140">
    <property type="entry name" value="Nucleic acid-binding proteins"/>
    <property type="match status" value="1"/>
</dbReference>
<dbReference type="Pfam" id="PF03119">
    <property type="entry name" value="DNA_ligase_ZBD"/>
    <property type="match status" value="1"/>
</dbReference>
<dbReference type="Gene3D" id="1.10.287.610">
    <property type="entry name" value="Helix hairpin bin"/>
    <property type="match status" value="1"/>
</dbReference>
<dbReference type="PROSITE" id="PS01056">
    <property type="entry name" value="DNA_LIGASE_N2"/>
    <property type="match status" value="1"/>
</dbReference>
<comment type="function">
    <text evidence="1 14">DNA ligase that catalyzes the formation of phosphodiester linkages between 5'-phosphoryl and 3'-hydroxyl groups in double-stranded DNA using NAD as a coenzyme and as the energy source for the reaction. It is essential for DNA replication and repair of damaged DNA.</text>
</comment>
<evidence type="ECO:0000256" key="5">
    <source>
        <dbReference type="ARBA" id="ARBA00022705"/>
    </source>
</evidence>
<evidence type="ECO:0000256" key="11">
    <source>
        <dbReference type="ARBA" id="ARBA00023204"/>
    </source>
</evidence>
<dbReference type="InterPro" id="IPR041663">
    <property type="entry name" value="DisA/LigA_HHH"/>
</dbReference>
<dbReference type="NCBIfam" id="TIGR00575">
    <property type="entry name" value="dnlj"/>
    <property type="match status" value="1"/>
</dbReference>
<feature type="active site" description="N6-AMP-lysine intermediate" evidence="14">
    <location>
        <position position="116"/>
    </location>
</feature>
<dbReference type="PANTHER" id="PTHR23389:SF9">
    <property type="entry name" value="DNA LIGASE"/>
    <property type="match status" value="1"/>
</dbReference>
<dbReference type="InterPro" id="IPR004149">
    <property type="entry name" value="Znf_DNAligase_C4"/>
</dbReference>
<feature type="binding site" evidence="14">
    <location>
        <begin position="33"/>
        <end position="37"/>
    </location>
    <ligand>
        <name>NAD(+)</name>
        <dbReference type="ChEBI" id="CHEBI:57540"/>
    </ligand>
</feature>
<evidence type="ECO:0000256" key="6">
    <source>
        <dbReference type="ARBA" id="ARBA00022723"/>
    </source>
</evidence>
<dbReference type="Proteomes" id="UP000050378">
    <property type="component" value="Unassembled WGS sequence"/>
</dbReference>
<evidence type="ECO:0000256" key="3">
    <source>
        <dbReference type="ARBA" id="ARBA00013308"/>
    </source>
</evidence>
<dbReference type="SUPFAM" id="SSF50249">
    <property type="entry name" value="Nucleic acid-binding proteins"/>
    <property type="match status" value="1"/>
</dbReference>
<reference evidence="17 18" key="1">
    <citation type="submission" date="2015-09" db="EMBL/GenBank/DDBJ databases">
        <title>Draft Genome Sequence of Pseudoalteromonas lipolytica UCD-48B.</title>
        <authorList>
            <person name="Krusor M."/>
            <person name="Coil D.A."/>
            <person name="Lang J.M."/>
            <person name="Eisen J.A."/>
            <person name="Alexiev A."/>
        </authorList>
    </citation>
    <scope>NUCLEOTIDE SEQUENCE [LARGE SCALE GENOMIC DNA]</scope>
    <source>
        <strain evidence="17 18">UCD-48B</strain>
    </source>
</reference>
<dbReference type="InterPro" id="IPR033136">
    <property type="entry name" value="DNA_ligase_CS"/>
</dbReference>
<dbReference type="InterPro" id="IPR018239">
    <property type="entry name" value="DNA_ligase_AS"/>
</dbReference>
<evidence type="ECO:0000256" key="13">
    <source>
        <dbReference type="ARBA" id="ARBA00060881"/>
    </source>
</evidence>
<dbReference type="FunFam" id="1.10.150.20:FF:000007">
    <property type="entry name" value="DNA ligase"/>
    <property type="match status" value="1"/>
</dbReference>
<dbReference type="Pfam" id="PF12826">
    <property type="entry name" value="HHH_2"/>
    <property type="match status" value="1"/>
</dbReference>
<dbReference type="Gene3D" id="1.10.150.20">
    <property type="entry name" value="5' to 3' exonuclease, C-terminal subdomain"/>
    <property type="match status" value="2"/>
</dbReference>
<evidence type="ECO:0000313" key="17">
    <source>
        <dbReference type="EMBL" id="KPM82807.1"/>
    </source>
</evidence>
<dbReference type="PROSITE" id="PS50172">
    <property type="entry name" value="BRCT"/>
    <property type="match status" value="1"/>
</dbReference>
<dbReference type="InterPro" id="IPR013839">
    <property type="entry name" value="DNAligase_adenylation"/>
</dbReference>
<dbReference type="NCBIfam" id="NF005932">
    <property type="entry name" value="PRK07956.1"/>
    <property type="match status" value="1"/>
</dbReference>
<evidence type="ECO:0000259" key="16">
    <source>
        <dbReference type="PROSITE" id="PS50172"/>
    </source>
</evidence>
<keyword evidence="11 14" id="KW-0234">DNA repair</keyword>
<feature type="binding site" evidence="14">
    <location>
        <position position="409"/>
    </location>
    <ligand>
        <name>Zn(2+)</name>
        <dbReference type="ChEBI" id="CHEBI:29105"/>
    </ligand>
</feature>
<dbReference type="PIRSF" id="PIRSF001604">
    <property type="entry name" value="LigA"/>
    <property type="match status" value="1"/>
</dbReference>
<evidence type="ECO:0000256" key="12">
    <source>
        <dbReference type="ARBA" id="ARBA00034005"/>
    </source>
</evidence>
<dbReference type="EMBL" id="LJTC01000009">
    <property type="protein sequence ID" value="KPM82807.1"/>
    <property type="molecule type" value="Genomic_DNA"/>
</dbReference>
<dbReference type="GO" id="GO:0006281">
    <property type="term" value="P:DNA repair"/>
    <property type="evidence" value="ECO:0007669"/>
    <property type="project" value="UniProtKB-KW"/>
</dbReference>
<dbReference type="Pfam" id="PF03120">
    <property type="entry name" value="OB_DNA_ligase"/>
    <property type="match status" value="1"/>
</dbReference>
<dbReference type="InterPro" id="IPR001679">
    <property type="entry name" value="DNA_ligase"/>
</dbReference>
<keyword evidence="17" id="KW-0223">Dioxygenase</keyword>
<keyword evidence="10 14" id="KW-0520">NAD</keyword>
<dbReference type="FunFam" id="2.40.50.140:FF:000012">
    <property type="entry name" value="DNA ligase"/>
    <property type="match status" value="1"/>
</dbReference>
<dbReference type="PANTHER" id="PTHR23389">
    <property type="entry name" value="CHROMOSOME TRANSMISSION FIDELITY FACTOR 18"/>
    <property type="match status" value="1"/>
</dbReference>
<evidence type="ECO:0000313" key="18">
    <source>
        <dbReference type="Proteomes" id="UP000050378"/>
    </source>
</evidence>
<dbReference type="InterPro" id="IPR004150">
    <property type="entry name" value="NAD_DNA_ligase_OB"/>
</dbReference>
<keyword evidence="9 14" id="KW-0460">Magnesium</keyword>
<dbReference type="Pfam" id="PF00533">
    <property type="entry name" value="BRCT"/>
    <property type="match status" value="1"/>
</dbReference>
<dbReference type="FunFam" id="1.10.150.20:FF:000006">
    <property type="entry name" value="DNA ligase"/>
    <property type="match status" value="1"/>
</dbReference>
<sequence>MSSPIFEQISQLRAQLEEHNHNYYVLDAPSIPDAEYDRLMRELSTLEQANPEFQSPDSPSQKVGGAALDKFEQVTHQVPMLSLDNAFSEEEFAAFNRRIKERLMDNKELTFCCEPKLDGLAVSIIYRDGVLVQAATRGDGMVGENITQNVKTIRNVPLKLRGDDFPAELEVRGEVFMDSAGFAKLNSEAEKRGDKVFVNPRNAAAGSLRQLDSKVTAKRPLMFYAYSTGLVADGQLPEDHYQQLAKLTDWGLPLCPETKLVEGQQAALDYYQDILTRRSSLAYEIDGVVIKVNDKKLQERLGFVARAPRWAIAFKFPAQEEITQLLDVEFQVGRTGAITPVARLEPVFVGGVTVSNATLHNGDEIARLGVKIGDTVIIRRAGDVIPQITQVVLERRPDDAKDIEFPATCPICDSHVERIEGEAVARCTGGLVCQAQRKQAIKHFASRKALDVDGLGDKIVDQLVDRELIKTPADLFILKQGHFESLERMGPKSAKNLVNALQDAKQTTLAKFLYSLGIREVGEATAQNLANHFLTLEKITQASVDALTEVSDVGEIVAKHVRGFFSEEHNMAVVNALVEQGIHWPELTAPSADAQPLAGLTYVLTGTLSELNRNDAKARLQALGAKVSGSVSAKTDALIAGEKAGSKLTKAQDLGIDVLTEADLIALLSEHNG</sequence>
<dbReference type="HAMAP" id="MF_01588">
    <property type="entry name" value="DNA_ligase_A"/>
    <property type="match status" value="1"/>
</dbReference>
<keyword evidence="7 14" id="KW-0227">DNA damage</keyword>
<dbReference type="InterPro" id="IPR001357">
    <property type="entry name" value="BRCT_dom"/>
</dbReference>
<feature type="binding site" evidence="14">
    <location>
        <position position="174"/>
    </location>
    <ligand>
        <name>NAD(+)</name>
        <dbReference type="ChEBI" id="CHEBI:57540"/>
    </ligand>
</feature>
<dbReference type="GO" id="GO:0005829">
    <property type="term" value="C:cytosol"/>
    <property type="evidence" value="ECO:0007669"/>
    <property type="project" value="TreeGrafter"/>
</dbReference>
<evidence type="ECO:0000256" key="1">
    <source>
        <dbReference type="ARBA" id="ARBA00004067"/>
    </source>
</evidence>
<dbReference type="InterPro" id="IPR003583">
    <property type="entry name" value="Hlx-hairpin-Hlx_DNA-bd_motif"/>
</dbReference>
<comment type="cofactor">
    <cofactor evidence="14">
        <name>Mg(2+)</name>
        <dbReference type="ChEBI" id="CHEBI:18420"/>
    </cofactor>
    <cofactor evidence="14">
        <name>Mn(2+)</name>
        <dbReference type="ChEBI" id="CHEBI:29035"/>
    </cofactor>
</comment>
<evidence type="ECO:0000256" key="2">
    <source>
        <dbReference type="ARBA" id="ARBA00012722"/>
    </source>
</evidence>
<proteinExistence type="inferred from homology"/>
<evidence type="ECO:0000256" key="8">
    <source>
        <dbReference type="ARBA" id="ARBA00022833"/>
    </source>
</evidence>
<keyword evidence="14" id="KW-0464">Manganese</keyword>
<dbReference type="GO" id="GO:0006260">
    <property type="term" value="P:DNA replication"/>
    <property type="evidence" value="ECO:0007669"/>
    <property type="project" value="UniProtKB-KW"/>
</dbReference>
<keyword evidence="17" id="KW-0560">Oxidoreductase</keyword>
<feature type="binding site" evidence="14">
    <location>
        <position position="291"/>
    </location>
    <ligand>
        <name>NAD(+)</name>
        <dbReference type="ChEBI" id="CHEBI:57540"/>
    </ligand>
</feature>
<dbReference type="FunFam" id="6.20.10.30:FF:000001">
    <property type="entry name" value="DNA ligase"/>
    <property type="match status" value="1"/>
</dbReference>
<feature type="binding site" evidence="14">
    <location>
        <position position="114"/>
    </location>
    <ligand>
        <name>NAD(+)</name>
        <dbReference type="ChEBI" id="CHEBI:57540"/>
    </ligand>
</feature>
<dbReference type="OrthoDB" id="9759736at2"/>
<evidence type="ECO:0000256" key="15">
    <source>
        <dbReference type="RuleBase" id="RU000618"/>
    </source>
</evidence>
<evidence type="ECO:0000256" key="14">
    <source>
        <dbReference type="HAMAP-Rule" id="MF_01588"/>
    </source>
</evidence>
<dbReference type="GO" id="GO:0003677">
    <property type="term" value="F:DNA binding"/>
    <property type="evidence" value="ECO:0007669"/>
    <property type="project" value="InterPro"/>
</dbReference>
<dbReference type="SMART" id="SM00292">
    <property type="entry name" value="BRCT"/>
    <property type="match status" value="1"/>
</dbReference>
<dbReference type="Gene3D" id="3.40.50.10190">
    <property type="entry name" value="BRCT domain"/>
    <property type="match status" value="1"/>
</dbReference>
<dbReference type="SUPFAM" id="SSF52113">
    <property type="entry name" value="BRCT domain"/>
    <property type="match status" value="1"/>
</dbReference>
<dbReference type="Pfam" id="PF01653">
    <property type="entry name" value="DNA_ligase_aden"/>
    <property type="match status" value="1"/>
</dbReference>
<feature type="domain" description="BRCT" evidence="16">
    <location>
        <begin position="592"/>
        <end position="673"/>
    </location>
</feature>
<dbReference type="PROSITE" id="PS01055">
    <property type="entry name" value="DNA_LIGASE_N1"/>
    <property type="match status" value="1"/>
</dbReference>
<dbReference type="FunFam" id="1.10.287.610:FF:000002">
    <property type="entry name" value="DNA ligase"/>
    <property type="match status" value="1"/>
</dbReference>
<feature type="binding site" evidence="14">
    <location>
        <position position="412"/>
    </location>
    <ligand>
        <name>Zn(2+)</name>
        <dbReference type="ChEBI" id="CHEBI:29105"/>
    </ligand>
</feature>
<dbReference type="CDD" id="cd00114">
    <property type="entry name" value="LIGANc"/>
    <property type="match status" value="1"/>
</dbReference>
<evidence type="ECO:0000256" key="4">
    <source>
        <dbReference type="ARBA" id="ARBA00022598"/>
    </source>
</evidence>
<dbReference type="GO" id="GO:0051213">
    <property type="term" value="F:dioxygenase activity"/>
    <property type="evidence" value="ECO:0007669"/>
    <property type="project" value="UniProtKB-KW"/>
</dbReference>
<dbReference type="PATRIC" id="fig|570156.3.peg.3977"/>
<keyword evidence="8 14" id="KW-0862">Zinc</keyword>
<comment type="catalytic activity">
    <reaction evidence="12 14 15">
        <text>NAD(+) + (deoxyribonucleotide)n-3'-hydroxyl + 5'-phospho-(deoxyribonucleotide)m = (deoxyribonucleotide)n+m + AMP + beta-nicotinamide D-nucleotide.</text>
        <dbReference type="EC" id="6.5.1.2"/>
    </reaction>
</comment>
<keyword evidence="6 14" id="KW-0479">Metal-binding</keyword>
<dbReference type="GO" id="GO:0003911">
    <property type="term" value="F:DNA ligase (NAD+) activity"/>
    <property type="evidence" value="ECO:0007669"/>
    <property type="project" value="UniProtKB-UniRule"/>
</dbReference>
<dbReference type="AlphaFoldDB" id="A0A0P7E6A6"/>
<dbReference type="Gene3D" id="6.20.10.30">
    <property type="match status" value="1"/>
</dbReference>
<dbReference type="EC" id="6.5.1.2" evidence="2 14"/>
<dbReference type="FunFam" id="3.30.470.30:FF:000001">
    <property type="entry name" value="DNA ligase"/>
    <property type="match status" value="1"/>
</dbReference>
<feature type="binding site" evidence="14">
    <location>
        <position position="433"/>
    </location>
    <ligand>
        <name>Zn(2+)</name>
        <dbReference type="ChEBI" id="CHEBI:29105"/>
    </ligand>
</feature>
<dbReference type="InterPro" id="IPR012340">
    <property type="entry name" value="NA-bd_OB-fold"/>
</dbReference>
<gene>
    <name evidence="14 17" type="primary">ligA</name>
    <name evidence="17" type="ORF">AOG27_14470</name>
</gene>
<dbReference type="InterPro" id="IPR013840">
    <property type="entry name" value="DNAligase_N"/>
</dbReference>
<evidence type="ECO:0000256" key="7">
    <source>
        <dbReference type="ARBA" id="ARBA00022763"/>
    </source>
</evidence>
<keyword evidence="5 14" id="KW-0235">DNA replication</keyword>
<protein>
    <recommendedName>
        <fullName evidence="3 14">DNA ligase</fullName>
        <ecNumber evidence="2 14">6.5.1.2</ecNumber>
    </recommendedName>
    <alternativeName>
        <fullName evidence="14">Polydeoxyribonucleotide synthase [NAD(+)]</fullName>
    </alternativeName>
</protein>